<sequence>MSLGHHKSDAKVYGRHARNLYTSYQNGLAHSMPSLLRSKSDIGPDPARLRQVFSAQGPIGVLDIASLSSSAASSTISGQLGSKTLLQTPLPTEATGSEVFKLGGSRPVPDTPGHVFSPVPPIRDEVSENTAIGILIPKASQYKAHISSLGPQKPSRLGLASPFVSRPSSPSGGTPHKENSPQIDVNQNSSRAPRDRSGLSDRGTNSNGVPLLPAHKSGSKETRSGGTQRQHAGHRPVISQSARTSPTWDDRGNILANHLRRPSAPSLRPPMAVFDVPSAKTRWCNTTATGDDDFNLDPENTALITHVNSYVDLSESETYFASSLGSVDFNRPPSQMSVRGLETNNEYAGDDFFAHIRGRSTPHRGGCFLDLLDPTSGVTRGLDDRSDQMRPNSVVHTLSSEERSLWVSDSIISPPSYYARQKKESALEANIMENARDEMNRTRSSSPQGVASVLINSVIDTAAIGDSVGTKEPRLKPILPKLRTLGLPVTQTLNMKTTYFIVEDSENNYPEARSHGVAVARNGTLNQGSSTGGRTAGRRNRSDTIVQGGGGARRTRSGTVVQANRVEQTESGNSEDDEPQGEEVIDDESCSCRSSDDELLLRSHSHLDVEAVDLTWKVADPPSPVQRRLRRAERIYEKKKKRRQNGRNGQLGKAVEGIEGGMEDLGVDELDLLGSFLPGDW</sequence>
<gene>
    <name evidence="2" type="ORF">Agabi119p4_6623</name>
</gene>
<organism evidence="2 3">
    <name type="scientific">Agaricus bisporus var. burnettii</name>
    <dbReference type="NCBI Taxonomy" id="192524"/>
    <lineage>
        <taxon>Eukaryota</taxon>
        <taxon>Fungi</taxon>
        <taxon>Dikarya</taxon>
        <taxon>Basidiomycota</taxon>
        <taxon>Agaricomycotina</taxon>
        <taxon>Agaricomycetes</taxon>
        <taxon>Agaricomycetidae</taxon>
        <taxon>Agaricales</taxon>
        <taxon>Agaricineae</taxon>
        <taxon>Agaricaceae</taxon>
        <taxon>Agaricus</taxon>
    </lineage>
</organism>
<proteinExistence type="predicted"/>
<evidence type="ECO:0000313" key="3">
    <source>
        <dbReference type="Proteomes" id="UP000629468"/>
    </source>
</evidence>
<reference evidence="2 3" key="1">
    <citation type="journal article" name="Sci. Rep.">
        <title>Telomere-to-telomere assembled and centromere annotated genomes of the two main subspecies of the button mushroom Agaricus bisporus reveal especially polymorphic chromosome ends.</title>
        <authorList>
            <person name="Sonnenberg A.S.M."/>
            <person name="Sedaghat-Telgerd N."/>
            <person name="Lavrijssen B."/>
            <person name="Ohm R.A."/>
            <person name="Hendrickx P.M."/>
            <person name="Scholtmeijer K."/>
            <person name="Baars J.J.P."/>
            <person name="van Peer A."/>
        </authorList>
    </citation>
    <scope>NUCLEOTIDE SEQUENCE [LARGE SCALE GENOMIC DNA]</scope>
    <source>
        <strain evidence="2 3">H119_p4</strain>
    </source>
</reference>
<feature type="compositionally biased region" description="Polar residues" evidence="1">
    <location>
        <begin position="560"/>
        <end position="572"/>
    </location>
</feature>
<dbReference type="AlphaFoldDB" id="A0A8H7EZY3"/>
<feature type="compositionally biased region" description="Polar residues" evidence="1">
    <location>
        <begin position="180"/>
        <end position="191"/>
    </location>
</feature>
<protein>
    <submittedName>
        <fullName evidence="2">Uncharacterized protein</fullName>
    </submittedName>
</protein>
<feature type="region of interest" description="Disordered" evidence="1">
    <location>
        <begin position="146"/>
        <end position="253"/>
    </location>
</feature>
<feature type="compositionally biased region" description="Polar residues" evidence="1">
    <location>
        <begin position="238"/>
        <end position="247"/>
    </location>
</feature>
<feature type="region of interest" description="Disordered" evidence="1">
    <location>
        <begin position="518"/>
        <end position="589"/>
    </location>
</feature>
<name>A0A8H7EZY3_AGABI</name>
<evidence type="ECO:0000313" key="2">
    <source>
        <dbReference type="EMBL" id="KAF7770649.1"/>
    </source>
</evidence>
<comment type="caution">
    <text evidence="2">The sequence shown here is derived from an EMBL/GenBank/DDBJ whole genome shotgun (WGS) entry which is preliminary data.</text>
</comment>
<dbReference type="Proteomes" id="UP000629468">
    <property type="component" value="Unassembled WGS sequence"/>
</dbReference>
<evidence type="ECO:0000256" key="1">
    <source>
        <dbReference type="SAM" id="MobiDB-lite"/>
    </source>
</evidence>
<feature type="compositionally biased region" description="Acidic residues" evidence="1">
    <location>
        <begin position="573"/>
        <end position="589"/>
    </location>
</feature>
<accession>A0A8H7EZY3</accession>
<dbReference type="EMBL" id="JABXXO010000009">
    <property type="protein sequence ID" value="KAF7770649.1"/>
    <property type="molecule type" value="Genomic_DNA"/>
</dbReference>